<organism evidence="1 2">
    <name type="scientific">Arcicella aurantiaca</name>
    <dbReference type="NCBI Taxonomy" id="591202"/>
    <lineage>
        <taxon>Bacteria</taxon>
        <taxon>Pseudomonadati</taxon>
        <taxon>Bacteroidota</taxon>
        <taxon>Cytophagia</taxon>
        <taxon>Cytophagales</taxon>
        <taxon>Flectobacillaceae</taxon>
        <taxon>Arcicella</taxon>
    </lineage>
</organism>
<keyword evidence="2" id="KW-1185">Reference proteome</keyword>
<dbReference type="EMBL" id="QGGO01000008">
    <property type="protein sequence ID" value="PWK27172.1"/>
    <property type="molecule type" value="Genomic_DNA"/>
</dbReference>
<reference evidence="1 2" key="1">
    <citation type="submission" date="2018-05" db="EMBL/GenBank/DDBJ databases">
        <title>Genomic Encyclopedia of Archaeal and Bacterial Type Strains, Phase II (KMG-II): from individual species to whole genera.</title>
        <authorList>
            <person name="Goeker M."/>
        </authorList>
    </citation>
    <scope>NUCLEOTIDE SEQUENCE [LARGE SCALE GENOMIC DNA]</scope>
    <source>
        <strain evidence="1 2">DSM 22214</strain>
    </source>
</reference>
<evidence type="ECO:0000313" key="2">
    <source>
        <dbReference type="Proteomes" id="UP000245489"/>
    </source>
</evidence>
<gene>
    <name evidence="1" type="ORF">LV89_01987</name>
</gene>
<comment type="caution">
    <text evidence="1">The sequence shown here is derived from an EMBL/GenBank/DDBJ whole genome shotgun (WGS) entry which is preliminary data.</text>
</comment>
<protein>
    <submittedName>
        <fullName evidence="1">Uncharacterized protein</fullName>
    </submittedName>
</protein>
<evidence type="ECO:0000313" key="1">
    <source>
        <dbReference type="EMBL" id="PWK27172.1"/>
    </source>
</evidence>
<dbReference type="Proteomes" id="UP000245489">
    <property type="component" value="Unassembled WGS sequence"/>
</dbReference>
<name>A0A316EAL4_9BACT</name>
<dbReference type="RefSeq" id="WP_109742736.1">
    <property type="nucleotide sequence ID" value="NZ_QGGO01000008.1"/>
</dbReference>
<accession>A0A316EAL4</accession>
<proteinExistence type="predicted"/>
<dbReference type="AlphaFoldDB" id="A0A316EAL4"/>
<sequence length="122" mass="13808">MTAEIHEIFKEEAKKIVGAIVRRENHFVKNTVFPSLFGRVPTRSEIRKIKKFPSAQNPNNTHIQYEGNWLGTLTPQVVNEVLTFVFFPTPTANQVILKGRGTGKKFGVTNLTEMAKETAHEN</sequence>